<feature type="transmembrane region" description="Helical" evidence="1">
    <location>
        <begin position="162"/>
        <end position="185"/>
    </location>
</feature>
<comment type="caution">
    <text evidence="2">The sequence shown here is derived from an EMBL/GenBank/DDBJ whole genome shotgun (WGS) entry which is preliminary data.</text>
</comment>
<dbReference type="RefSeq" id="WP_343765939.1">
    <property type="nucleotide sequence ID" value="NZ_BAAAFG010000015.1"/>
</dbReference>
<dbReference type="InterPro" id="IPR025367">
    <property type="entry name" value="DUF4271"/>
</dbReference>
<dbReference type="Proteomes" id="UP001500507">
    <property type="component" value="Unassembled WGS sequence"/>
</dbReference>
<keyword evidence="1" id="KW-1133">Transmembrane helix</keyword>
<feature type="transmembrane region" description="Helical" evidence="1">
    <location>
        <begin position="101"/>
        <end position="125"/>
    </location>
</feature>
<proteinExistence type="predicted"/>
<feature type="transmembrane region" description="Helical" evidence="1">
    <location>
        <begin position="192"/>
        <end position="213"/>
    </location>
</feature>
<feature type="transmembrane region" description="Helical" evidence="1">
    <location>
        <begin position="137"/>
        <end position="156"/>
    </location>
</feature>
<feature type="transmembrane region" description="Helical" evidence="1">
    <location>
        <begin position="13"/>
        <end position="31"/>
    </location>
</feature>
<keyword evidence="1" id="KW-0812">Transmembrane</keyword>
<keyword evidence="3" id="KW-1185">Reference proteome</keyword>
<evidence type="ECO:0000313" key="3">
    <source>
        <dbReference type="Proteomes" id="UP001500507"/>
    </source>
</evidence>
<feature type="transmembrane region" description="Helical" evidence="1">
    <location>
        <begin position="57"/>
        <end position="81"/>
    </location>
</feature>
<dbReference type="EMBL" id="BAAAFG010000015">
    <property type="protein sequence ID" value="GAA0872499.1"/>
    <property type="molecule type" value="Genomic_DNA"/>
</dbReference>
<evidence type="ECO:0000256" key="1">
    <source>
        <dbReference type="SAM" id="Phobius"/>
    </source>
</evidence>
<evidence type="ECO:0000313" key="2">
    <source>
        <dbReference type="EMBL" id="GAA0872499.1"/>
    </source>
</evidence>
<keyword evidence="1" id="KW-0472">Membrane</keyword>
<name>A0ABP3XXA3_9FLAO</name>
<accession>A0ABP3XXA3</accession>
<protein>
    <submittedName>
        <fullName evidence="2">DUF4271 domain-containing protein</fullName>
    </submittedName>
</protein>
<gene>
    <name evidence="2" type="ORF">GCM10009117_16460</name>
</gene>
<organism evidence="2 3">
    <name type="scientific">Gangjinia marincola</name>
    <dbReference type="NCBI Taxonomy" id="578463"/>
    <lineage>
        <taxon>Bacteria</taxon>
        <taxon>Pseudomonadati</taxon>
        <taxon>Bacteroidota</taxon>
        <taxon>Flavobacteriia</taxon>
        <taxon>Flavobacteriales</taxon>
        <taxon>Flavobacteriaceae</taxon>
        <taxon>Gangjinia</taxon>
    </lineage>
</organism>
<sequence length="219" mass="25550">MDFIERTYTSNDWISFVLLFILTVLVIIKLLNREQFLVFVQLPFTGRFSGITPKNSLANVFNGLFFLVHVLSMALLVGFFIRLTYQNQEPQLLSFTKYIQIAVAYSVFLLGKYLIEKIVASIFNVEHLIDQYLYYKISFKSYLSFIVIPVCILFTYTFTGSYILIVIGLGIVGLFNLLFLINYFIKNQEVILVNWLYFILYLCALEIGPYVILYKLIVH</sequence>
<reference evidence="3" key="1">
    <citation type="journal article" date="2019" name="Int. J. Syst. Evol. Microbiol.">
        <title>The Global Catalogue of Microorganisms (GCM) 10K type strain sequencing project: providing services to taxonomists for standard genome sequencing and annotation.</title>
        <authorList>
            <consortium name="The Broad Institute Genomics Platform"/>
            <consortium name="The Broad Institute Genome Sequencing Center for Infectious Disease"/>
            <person name="Wu L."/>
            <person name="Ma J."/>
        </authorList>
    </citation>
    <scope>NUCLEOTIDE SEQUENCE [LARGE SCALE GENOMIC DNA]</scope>
    <source>
        <strain evidence="3">JCM 16082</strain>
    </source>
</reference>
<dbReference type="Pfam" id="PF14093">
    <property type="entry name" value="DUF4271"/>
    <property type="match status" value="1"/>
</dbReference>